<gene>
    <name evidence="1" type="ORF">POCULU_LOCUS6498</name>
</gene>
<sequence>NKRKREAAEEGTEDKRYMKDLARLGCPSDLARTYKQSSHEPMFLNHRPLSSSGIPTELLHPIFGEFLDLCQNAEPTVEDYHFVNVLSEVMSEHCEKEIE</sequence>
<proteinExistence type="predicted"/>
<dbReference type="Proteomes" id="UP000789572">
    <property type="component" value="Unassembled WGS sequence"/>
</dbReference>
<dbReference type="EMBL" id="CAJVPJ010001212">
    <property type="protein sequence ID" value="CAG8581202.1"/>
    <property type="molecule type" value="Genomic_DNA"/>
</dbReference>
<dbReference type="AlphaFoldDB" id="A0A9N9BY50"/>
<name>A0A9N9BY50_9GLOM</name>
<keyword evidence="2" id="KW-1185">Reference proteome</keyword>
<protein>
    <submittedName>
        <fullName evidence="1">425_t:CDS:1</fullName>
    </submittedName>
</protein>
<evidence type="ECO:0000313" key="2">
    <source>
        <dbReference type="Proteomes" id="UP000789572"/>
    </source>
</evidence>
<accession>A0A9N9BY50</accession>
<evidence type="ECO:0000313" key="1">
    <source>
        <dbReference type="EMBL" id="CAG8581202.1"/>
    </source>
</evidence>
<reference evidence="1" key="1">
    <citation type="submission" date="2021-06" db="EMBL/GenBank/DDBJ databases">
        <authorList>
            <person name="Kallberg Y."/>
            <person name="Tangrot J."/>
            <person name="Rosling A."/>
        </authorList>
    </citation>
    <scope>NUCLEOTIDE SEQUENCE</scope>
    <source>
        <strain evidence="1">IA702</strain>
    </source>
</reference>
<organism evidence="1 2">
    <name type="scientific">Paraglomus occultum</name>
    <dbReference type="NCBI Taxonomy" id="144539"/>
    <lineage>
        <taxon>Eukaryota</taxon>
        <taxon>Fungi</taxon>
        <taxon>Fungi incertae sedis</taxon>
        <taxon>Mucoromycota</taxon>
        <taxon>Glomeromycotina</taxon>
        <taxon>Glomeromycetes</taxon>
        <taxon>Paraglomerales</taxon>
        <taxon>Paraglomeraceae</taxon>
        <taxon>Paraglomus</taxon>
    </lineage>
</organism>
<feature type="non-terminal residue" evidence="1">
    <location>
        <position position="1"/>
    </location>
</feature>
<dbReference type="OrthoDB" id="2427869at2759"/>
<comment type="caution">
    <text evidence="1">The sequence shown here is derived from an EMBL/GenBank/DDBJ whole genome shotgun (WGS) entry which is preliminary data.</text>
</comment>